<gene>
    <name evidence="1" type="ORF">DSO57_1002651</name>
</gene>
<comment type="caution">
    <text evidence="1">The sequence shown here is derived from an EMBL/GenBank/DDBJ whole genome shotgun (WGS) entry which is preliminary data.</text>
</comment>
<reference evidence="1" key="1">
    <citation type="submission" date="2022-04" db="EMBL/GenBank/DDBJ databases">
        <title>Genome of the entomopathogenic fungus Entomophthora muscae.</title>
        <authorList>
            <person name="Elya C."/>
            <person name="Lovett B.R."/>
            <person name="Lee E."/>
            <person name="Macias A.M."/>
            <person name="Hajek A.E."/>
            <person name="De Bivort B.L."/>
            <person name="Kasson M.T."/>
            <person name="De Fine Licht H.H."/>
            <person name="Stajich J.E."/>
        </authorList>
    </citation>
    <scope>NUCLEOTIDE SEQUENCE</scope>
    <source>
        <strain evidence="1">Berkeley</strain>
    </source>
</reference>
<evidence type="ECO:0000313" key="2">
    <source>
        <dbReference type="Proteomes" id="UP001165960"/>
    </source>
</evidence>
<dbReference type="EMBL" id="QTSX02002846">
    <property type="protein sequence ID" value="KAJ9074804.1"/>
    <property type="molecule type" value="Genomic_DNA"/>
</dbReference>
<keyword evidence="2" id="KW-1185">Reference proteome</keyword>
<proteinExistence type="predicted"/>
<dbReference type="Proteomes" id="UP001165960">
    <property type="component" value="Unassembled WGS sequence"/>
</dbReference>
<organism evidence="1 2">
    <name type="scientific">Entomophthora muscae</name>
    <dbReference type="NCBI Taxonomy" id="34485"/>
    <lineage>
        <taxon>Eukaryota</taxon>
        <taxon>Fungi</taxon>
        <taxon>Fungi incertae sedis</taxon>
        <taxon>Zoopagomycota</taxon>
        <taxon>Entomophthoromycotina</taxon>
        <taxon>Entomophthoromycetes</taxon>
        <taxon>Entomophthorales</taxon>
        <taxon>Entomophthoraceae</taxon>
        <taxon>Entomophthora</taxon>
    </lineage>
</organism>
<name>A0ACC2TJM3_9FUNG</name>
<evidence type="ECO:0000313" key="1">
    <source>
        <dbReference type="EMBL" id="KAJ9074804.1"/>
    </source>
</evidence>
<accession>A0ACC2TJM3</accession>
<sequence>MMVGENISKMRRSGTPQPLRTTRECIVSPTRLRSMTPDDSSRVVQPTIRIDSLVFKAAAERKLEAVHFLLNQARLLGKDANMIMPEWDVATKVKLGPMSLLARACFVGDMAMASLAHSLGASIDLNNGLAMRAAIAGCQTESVRFLLEKGASFPDLASQALQDPLEMAADSGDYELIHLLITNGADNPAECGIFHRILVVAASKGHMELVAYLLDLPTHPEQKPPHLNIESQIGSAVQAATSNRHWTVVRLLLDRIHDPRPQLSGGESDISEDLSDIDSSLALNLPNPAPCELNKQLAA</sequence>
<protein>
    <submittedName>
        <fullName evidence="1">Uncharacterized protein</fullName>
    </submittedName>
</protein>